<feature type="domain" description="HTH gntR-type" evidence="4">
    <location>
        <begin position="56"/>
        <end position="123"/>
    </location>
</feature>
<dbReference type="Pfam" id="PF07729">
    <property type="entry name" value="FCD"/>
    <property type="match status" value="1"/>
</dbReference>
<dbReference type="Gene3D" id="1.10.10.10">
    <property type="entry name" value="Winged helix-like DNA-binding domain superfamily/Winged helix DNA-binding domain"/>
    <property type="match status" value="1"/>
</dbReference>
<gene>
    <name evidence="5" type="ORF">GKO32_27005</name>
</gene>
<dbReference type="SUPFAM" id="SSF48008">
    <property type="entry name" value="GntR ligand-binding domain-like"/>
    <property type="match status" value="1"/>
</dbReference>
<keyword evidence="6" id="KW-1185">Reference proteome</keyword>
<dbReference type="InterPro" id="IPR036388">
    <property type="entry name" value="WH-like_DNA-bd_sf"/>
</dbReference>
<reference evidence="5 6" key="1">
    <citation type="submission" date="2019-11" db="EMBL/GenBank/DDBJ databases">
        <title>Draft genome of Amycolatopsis RM579.</title>
        <authorList>
            <person name="Duangmal K."/>
            <person name="Mingma R."/>
        </authorList>
    </citation>
    <scope>NUCLEOTIDE SEQUENCE [LARGE SCALE GENOMIC DNA]</scope>
    <source>
        <strain evidence="5 6">RM579</strain>
    </source>
</reference>
<evidence type="ECO:0000256" key="3">
    <source>
        <dbReference type="ARBA" id="ARBA00023163"/>
    </source>
</evidence>
<dbReference type="AlphaFoldDB" id="A0A6N7YWZ7"/>
<evidence type="ECO:0000256" key="2">
    <source>
        <dbReference type="ARBA" id="ARBA00023125"/>
    </source>
</evidence>
<dbReference type="InterPro" id="IPR008920">
    <property type="entry name" value="TF_FadR/GntR_C"/>
</dbReference>
<organism evidence="5 6">
    <name type="scientific">Amycolatopsis pithecellobii</name>
    <dbReference type="NCBI Taxonomy" id="664692"/>
    <lineage>
        <taxon>Bacteria</taxon>
        <taxon>Bacillati</taxon>
        <taxon>Actinomycetota</taxon>
        <taxon>Actinomycetes</taxon>
        <taxon>Pseudonocardiales</taxon>
        <taxon>Pseudonocardiaceae</taxon>
        <taxon>Amycolatopsis</taxon>
    </lineage>
</organism>
<sequence length="271" mass="29853">MESTRRRGRARLVEAYLILNQILNQRNTVGRFPAWAFDSAVPVWHNVFVVDSVGPVKLSDQIADTLRAEIVAGEHREPGSLRLVPLAERLGVSTTPVREALAILERQGLVTGHVHRGFQVVELTPTDVADVFEMHAFIMRTLTERAVENLSGAELDELEKLDKQMWKAIRARDAVTARSVNHTIHQRINDAGESGLLVRFLRASAPFVNLNSELRSIRKADREVLGHAAIIDAIRAGDAATAGQLMYDHVMHNGAVAVARAEEAATRAAAE</sequence>
<keyword evidence="2" id="KW-0238">DNA-binding</keyword>
<comment type="caution">
    <text evidence="5">The sequence shown here is derived from an EMBL/GenBank/DDBJ whole genome shotgun (WGS) entry which is preliminary data.</text>
</comment>
<evidence type="ECO:0000313" key="5">
    <source>
        <dbReference type="EMBL" id="MTD57595.1"/>
    </source>
</evidence>
<keyword evidence="3" id="KW-0804">Transcription</keyword>
<dbReference type="PANTHER" id="PTHR43537">
    <property type="entry name" value="TRANSCRIPTIONAL REGULATOR, GNTR FAMILY"/>
    <property type="match status" value="1"/>
</dbReference>
<dbReference type="InterPro" id="IPR000524">
    <property type="entry name" value="Tscrpt_reg_HTH_GntR"/>
</dbReference>
<dbReference type="OrthoDB" id="3864082at2"/>
<dbReference type="InterPro" id="IPR011711">
    <property type="entry name" value="GntR_C"/>
</dbReference>
<name>A0A6N7YWZ7_9PSEU</name>
<dbReference type="CDD" id="cd07377">
    <property type="entry name" value="WHTH_GntR"/>
    <property type="match status" value="1"/>
</dbReference>
<dbReference type="PROSITE" id="PS50949">
    <property type="entry name" value="HTH_GNTR"/>
    <property type="match status" value="1"/>
</dbReference>
<dbReference type="GO" id="GO:0003700">
    <property type="term" value="F:DNA-binding transcription factor activity"/>
    <property type="evidence" value="ECO:0007669"/>
    <property type="project" value="InterPro"/>
</dbReference>
<dbReference type="Gene3D" id="1.20.120.530">
    <property type="entry name" value="GntR ligand-binding domain-like"/>
    <property type="match status" value="1"/>
</dbReference>
<keyword evidence="1" id="KW-0805">Transcription regulation</keyword>
<protein>
    <submittedName>
        <fullName evidence="5">FCD domain-containing protein</fullName>
    </submittedName>
</protein>
<evidence type="ECO:0000256" key="1">
    <source>
        <dbReference type="ARBA" id="ARBA00023015"/>
    </source>
</evidence>
<dbReference type="PANTHER" id="PTHR43537:SF24">
    <property type="entry name" value="GLUCONATE OPERON TRANSCRIPTIONAL REPRESSOR"/>
    <property type="match status" value="1"/>
</dbReference>
<proteinExistence type="predicted"/>
<evidence type="ECO:0000313" key="6">
    <source>
        <dbReference type="Proteomes" id="UP000440096"/>
    </source>
</evidence>
<dbReference type="GO" id="GO:0003677">
    <property type="term" value="F:DNA binding"/>
    <property type="evidence" value="ECO:0007669"/>
    <property type="project" value="UniProtKB-KW"/>
</dbReference>
<dbReference type="SMART" id="SM00895">
    <property type="entry name" value="FCD"/>
    <property type="match status" value="1"/>
</dbReference>
<dbReference type="Pfam" id="PF00392">
    <property type="entry name" value="GntR"/>
    <property type="match status" value="1"/>
</dbReference>
<dbReference type="Proteomes" id="UP000440096">
    <property type="component" value="Unassembled WGS sequence"/>
</dbReference>
<dbReference type="InterPro" id="IPR036390">
    <property type="entry name" value="WH_DNA-bd_sf"/>
</dbReference>
<accession>A0A6N7YWZ7</accession>
<dbReference type="SMART" id="SM00345">
    <property type="entry name" value="HTH_GNTR"/>
    <property type="match status" value="1"/>
</dbReference>
<evidence type="ECO:0000259" key="4">
    <source>
        <dbReference type="PROSITE" id="PS50949"/>
    </source>
</evidence>
<dbReference type="SUPFAM" id="SSF46785">
    <property type="entry name" value="Winged helix' DNA-binding domain"/>
    <property type="match status" value="1"/>
</dbReference>
<dbReference type="EMBL" id="WMBA01000051">
    <property type="protein sequence ID" value="MTD57595.1"/>
    <property type="molecule type" value="Genomic_DNA"/>
</dbReference>